<dbReference type="InterPro" id="IPR000835">
    <property type="entry name" value="HTH_MarR-typ"/>
</dbReference>
<dbReference type="PANTHER" id="PTHR33164">
    <property type="entry name" value="TRANSCRIPTIONAL REGULATOR, MARR FAMILY"/>
    <property type="match status" value="1"/>
</dbReference>
<dbReference type="SUPFAM" id="SSF46785">
    <property type="entry name" value="Winged helix' DNA-binding domain"/>
    <property type="match status" value="1"/>
</dbReference>
<dbReference type="InterPro" id="IPR039422">
    <property type="entry name" value="MarR/SlyA-like"/>
</dbReference>
<dbReference type="AlphaFoldDB" id="A0A1I6AXF6"/>
<dbReference type="STRING" id="587909.SAMN05421810_11566"/>
<feature type="domain" description="HTH marR-type" evidence="1">
    <location>
        <begin position="26"/>
        <end position="127"/>
    </location>
</feature>
<dbReference type="InterPro" id="IPR036388">
    <property type="entry name" value="WH-like_DNA-bd_sf"/>
</dbReference>
<organism evidence="2 3">
    <name type="scientific">Amycolatopsis arida</name>
    <dbReference type="NCBI Taxonomy" id="587909"/>
    <lineage>
        <taxon>Bacteria</taxon>
        <taxon>Bacillati</taxon>
        <taxon>Actinomycetota</taxon>
        <taxon>Actinomycetes</taxon>
        <taxon>Pseudonocardiales</taxon>
        <taxon>Pseudonocardiaceae</taxon>
        <taxon>Amycolatopsis</taxon>
    </lineage>
</organism>
<dbReference type="EMBL" id="FOWW01000015">
    <property type="protein sequence ID" value="SFQ73362.1"/>
    <property type="molecule type" value="Genomic_DNA"/>
</dbReference>
<dbReference type="PANTHER" id="PTHR33164:SF57">
    <property type="entry name" value="MARR-FAMILY TRANSCRIPTIONAL REGULATOR"/>
    <property type="match status" value="1"/>
</dbReference>
<dbReference type="InterPro" id="IPR036390">
    <property type="entry name" value="WH_DNA-bd_sf"/>
</dbReference>
<proteinExistence type="predicted"/>
<dbReference type="GO" id="GO:0003700">
    <property type="term" value="F:DNA-binding transcription factor activity"/>
    <property type="evidence" value="ECO:0007669"/>
    <property type="project" value="InterPro"/>
</dbReference>
<dbReference type="GO" id="GO:0006950">
    <property type="term" value="P:response to stress"/>
    <property type="evidence" value="ECO:0007669"/>
    <property type="project" value="TreeGrafter"/>
</dbReference>
<evidence type="ECO:0000259" key="1">
    <source>
        <dbReference type="SMART" id="SM00347"/>
    </source>
</evidence>
<dbReference type="Gene3D" id="1.10.10.10">
    <property type="entry name" value="Winged helix-like DNA-binding domain superfamily/Winged helix DNA-binding domain"/>
    <property type="match status" value="1"/>
</dbReference>
<protein>
    <submittedName>
        <fullName evidence="2">DNA-binding transcriptional regulator, MarR family</fullName>
    </submittedName>
</protein>
<gene>
    <name evidence="2" type="ORF">SAMN05421810_11566</name>
</gene>
<keyword evidence="3" id="KW-1185">Reference proteome</keyword>
<dbReference type="Proteomes" id="UP000198727">
    <property type="component" value="Unassembled WGS sequence"/>
</dbReference>
<keyword evidence="2" id="KW-0238">DNA-binding</keyword>
<evidence type="ECO:0000313" key="2">
    <source>
        <dbReference type="EMBL" id="SFQ73362.1"/>
    </source>
</evidence>
<dbReference type="OrthoDB" id="7774677at2"/>
<dbReference type="SMART" id="SM00347">
    <property type="entry name" value="HTH_MARR"/>
    <property type="match status" value="1"/>
</dbReference>
<evidence type="ECO:0000313" key="3">
    <source>
        <dbReference type="Proteomes" id="UP000198727"/>
    </source>
</evidence>
<name>A0A1I6AXF6_9PSEU</name>
<dbReference type="GO" id="GO:0003677">
    <property type="term" value="F:DNA binding"/>
    <property type="evidence" value="ECO:0007669"/>
    <property type="project" value="UniProtKB-KW"/>
</dbReference>
<reference evidence="3" key="1">
    <citation type="submission" date="2016-10" db="EMBL/GenBank/DDBJ databases">
        <authorList>
            <person name="Varghese N."/>
            <person name="Submissions S."/>
        </authorList>
    </citation>
    <scope>NUCLEOTIDE SEQUENCE [LARGE SCALE GENOMIC DNA]</scope>
    <source>
        <strain evidence="3">CGMCC 4.5579</strain>
    </source>
</reference>
<dbReference type="Pfam" id="PF12802">
    <property type="entry name" value="MarR_2"/>
    <property type="match status" value="1"/>
</dbReference>
<sequence>MSSSGPGQVLFAFVRHWSRRSSAGDHKGAEQGRLVLVTEAVHSLARRGIAATVNAIAHEIGIDQSGASRLIKNAAEAGYLTIQASETDGRRRQATVTPSGHTMLEHAHDWQEQVFDRLTEGWSEQQRRDFQQAMTDLIDRSYALDA</sequence>
<accession>A0A1I6AXF6</accession>